<sequence>MKKRISISIISLCLLLTACGQEPAQTTNAEQPKPLDVNLQGPETLQKNESGIYKAEVTYGDEKVKNDDVEMIEFEIEKKDSEGKGKMLKPKQIGEGVYEIQTSFSEPGTYTVQSHVSAKGTHNMPLITVTIK</sequence>
<dbReference type="Proteomes" id="UP000031829">
    <property type="component" value="Chromosome"/>
</dbReference>
<dbReference type="Pfam" id="PF13115">
    <property type="entry name" value="YtkA"/>
    <property type="match status" value="1"/>
</dbReference>
<organism evidence="3 4">
    <name type="scientific">Priestia megaterium (strain ATCC 14581 / DSM 32 / CCUG 1817 / JCM 2506 / NBRC 15308 / NCIMB 9376 / NCTC 10342 / NRRL B-14308 / VKM B-512 / Ford 19)</name>
    <name type="common">Bacillus megaterium</name>
    <dbReference type="NCBI Taxonomy" id="1348623"/>
    <lineage>
        <taxon>Bacteria</taxon>
        <taxon>Bacillati</taxon>
        <taxon>Bacillota</taxon>
        <taxon>Bacilli</taxon>
        <taxon>Bacillales</taxon>
        <taxon>Bacillaceae</taxon>
        <taxon>Priestia</taxon>
    </lineage>
</organism>
<name>A0A0B6ANK3_PRIM2</name>
<protein>
    <submittedName>
        <fullName evidence="3">YtkA-like family protein</fullName>
    </submittedName>
</protein>
<dbReference type="HOGENOM" id="CLU_141469_0_0_9"/>
<accession>A0A0B6ANK3</accession>
<keyword evidence="1" id="KW-0732">Signal</keyword>
<gene>
    <name evidence="3" type="ORF">BG04_5507</name>
</gene>
<dbReference type="RefSeq" id="WP_034650840.1">
    <property type="nucleotide sequence ID" value="NZ_BCVB01000006.1"/>
</dbReference>
<dbReference type="GeneID" id="93643451"/>
<evidence type="ECO:0000313" key="4">
    <source>
        <dbReference type="Proteomes" id="UP000031829"/>
    </source>
</evidence>
<reference evidence="3 4" key="1">
    <citation type="journal article" date="2015" name="Genome Announc.">
        <title>Complete genome sequences for 35 biothreat assay-relevant bacillus species.</title>
        <authorList>
            <person name="Johnson S.L."/>
            <person name="Daligault H.E."/>
            <person name="Davenport K.W."/>
            <person name="Jaissle J."/>
            <person name="Frey K.G."/>
            <person name="Ladner J.T."/>
            <person name="Broomall S.M."/>
            <person name="Bishop-Lilly K.A."/>
            <person name="Bruce D.C."/>
            <person name="Gibbons H.S."/>
            <person name="Coyne S.R."/>
            <person name="Lo C.C."/>
            <person name="Meincke L."/>
            <person name="Munk A.C."/>
            <person name="Koroleva G.I."/>
            <person name="Rosenzweig C.N."/>
            <person name="Palacios G.F."/>
            <person name="Redden C.L."/>
            <person name="Minogue T.D."/>
            <person name="Chain P.S."/>
        </authorList>
    </citation>
    <scope>NUCLEOTIDE SEQUENCE [LARGE SCALE GENOMIC DNA]</scope>
    <source>
        <strain evidence="4">ATCC 14581 / DSM 32 / JCM 2506 / NBRC 15308 / NCIMB 9376 / NCTC 10342 / NRRL B-14308 / VKM B-512</strain>
    </source>
</reference>
<feature type="domain" description="YtkA-like" evidence="2">
    <location>
        <begin position="30"/>
        <end position="115"/>
    </location>
</feature>
<feature type="signal peptide" evidence="1">
    <location>
        <begin position="1"/>
        <end position="24"/>
    </location>
</feature>
<dbReference type="AlphaFoldDB" id="A0A0B6ANK3"/>
<dbReference type="EMBL" id="CP009920">
    <property type="protein sequence ID" value="AJI22208.1"/>
    <property type="molecule type" value="Genomic_DNA"/>
</dbReference>
<dbReference type="PROSITE" id="PS51257">
    <property type="entry name" value="PROKAR_LIPOPROTEIN"/>
    <property type="match status" value="1"/>
</dbReference>
<feature type="chain" id="PRO_5039387786" evidence="1">
    <location>
        <begin position="25"/>
        <end position="132"/>
    </location>
</feature>
<proteinExistence type="predicted"/>
<evidence type="ECO:0000313" key="3">
    <source>
        <dbReference type="EMBL" id="AJI22208.1"/>
    </source>
</evidence>
<evidence type="ECO:0000259" key="2">
    <source>
        <dbReference type="Pfam" id="PF13115"/>
    </source>
</evidence>
<dbReference type="InterPro" id="IPR032693">
    <property type="entry name" value="YtkA-like_dom"/>
</dbReference>
<evidence type="ECO:0000256" key="1">
    <source>
        <dbReference type="SAM" id="SignalP"/>
    </source>
</evidence>
<dbReference type="KEGG" id="bmeg:BG04_5507"/>